<dbReference type="STRING" id="224129.A0A1W4WAZ7"/>
<dbReference type="KEGG" id="apln:108734211"/>
<dbReference type="RefSeq" id="XP_018321161.1">
    <property type="nucleotide sequence ID" value="XM_018465659.1"/>
</dbReference>
<dbReference type="Pfam" id="PF00685">
    <property type="entry name" value="Sulfotransfer_1"/>
    <property type="match status" value="1"/>
</dbReference>
<dbReference type="Proteomes" id="UP000192223">
    <property type="component" value="Unplaced"/>
</dbReference>
<dbReference type="PANTHER" id="PTHR11783">
    <property type="entry name" value="SULFOTRANSFERASE SULT"/>
    <property type="match status" value="1"/>
</dbReference>
<evidence type="ECO:0000256" key="1">
    <source>
        <dbReference type="ARBA" id="ARBA00005771"/>
    </source>
</evidence>
<dbReference type="InterPro" id="IPR000863">
    <property type="entry name" value="Sulfotransferase_dom"/>
</dbReference>
<dbReference type="AlphaFoldDB" id="A0A1W4WAZ7"/>
<comment type="similarity">
    <text evidence="1">Belongs to the sulfotransferase 1 family.</text>
</comment>
<evidence type="ECO:0000256" key="2">
    <source>
        <dbReference type="ARBA" id="ARBA00022679"/>
    </source>
</evidence>
<keyword evidence="2" id="KW-0808">Transferase</keyword>
<evidence type="ECO:0000313" key="5">
    <source>
        <dbReference type="RefSeq" id="XP_018321161.1"/>
    </source>
</evidence>
<dbReference type="Gene3D" id="3.40.50.300">
    <property type="entry name" value="P-loop containing nucleotide triphosphate hydrolases"/>
    <property type="match status" value="1"/>
</dbReference>
<evidence type="ECO:0000259" key="3">
    <source>
        <dbReference type="Pfam" id="PF00685"/>
    </source>
</evidence>
<accession>A0A1W4WAZ7</accession>
<protein>
    <submittedName>
        <fullName evidence="5">Amine sulfotransferase</fullName>
    </submittedName>
</protein>
<reference evidence="5" key="1">
    <citation type="submission" date="2025-08" db="UniProtKB">
        <authorList>
            <consortium name="RefSeq"/>
        </authorList>
    </citation>
    <scope>IDENTIFICATION</scope>
    <source>
        <tissue evidence="5">Entire body</tissue>
    </source>
</reference>
<dbReference type="GeneID" id="108734211"/>
<dbReference type="GO" id="GO:0008146">
    <property type="term" value="F:sulfotransferase activity"/>
    <property type="evidence" value="ECO:0007669"/>
    <property type="project" value="InterPro"/>
</dbReference>
<dbReference type="InParanoid" id="A0A1W4WAZ7"/>
<dbReference type="FunCoup" id="A0A1W4WAZ7">
    <property type="interactions" value="15"/>
</dbReference>
<evidence type="ECO:0000313" key="4">
    <source>
        <dbReference type="Proteomes" id="UP000192223"/>
    </source>
</evidence>
<dbReference type="SUPFAM" id="SSF52540">
    <property type="entry name" value="P-loop containing nucleoside triphosphate hydrolases"/>
    <property type="match status" value="1"/>
</dbReference>
<dbReference type="InterPro" id="IPR027417">
    <property type="entry name" value="P-loop_NTPase"/>
</dbReference>
<gene>
    <name evidence="5" type="primary">LOC108734211</name>
</gene>
<name>A0A1W4WAZ7_AGRPL</name>
<organism evidence="4 5">
    <name type="scientific">Agrilus planipennis</name>
    <name type="common">Emerald ash borer</name>
    <name type="synonym">Agrilus marcopoli</name>
    <dbReference type="NCBI Taxonomy" id="224129"/>
    <lineage>
        <taxon>Eukaryota</taxon>
        <taxon>Metazoa</taxon>
        <taxon>Ecdysozoa</taxon>
        <taxon>Arthropoda</taxon>
        <taxon>Hexapoda</taxon>
        <taxon>Insecta</taxon>
        <taxon>Pterygota</taxon>
        <taxon>Neoptera</taxon>
        <taxon>Endopterygota</taxon>
        <taxon>Coleoptera</taxon>
        <taxon>Polyphaga</taxon>
        <taxon>Elateriformia</taxon>
        <taxon>Buprestoidea</taxon>
        <taxon>Buprestidae</taxon>
        <taxon>Agrilinae</taxon>
        <taxon>Agrilus</taxon>
    </lineage>
</organism>
<dbReference type="OrthoDB" id="205623at2759"/>
<feature type="domain" description="Sulfotransferase" evidence="3">
    <location>
        <begin position="52"/>
        <end position="322"/>
    </location>
</feature>
<sequence>MSKTDCTQISDDILDKKWVNTFRKGYVSVKGVTLPLRYKDLAEDIENLEVYDDDVWVCSFPKTGTTWTQEIVWLLCNNLDYEGAKENIGSRFPFLDFSFLFDYRDNMIKNSEFQPLDFQIDSLKYVAELKRPRLIKTHLPYFLLPRQIREGIKKPKIIYVFRNPKDTCNSYYHHSLLLEGFTGSLEEFCKLFLEGKVPFGPYWTNVISFWENRNKSNILILRFEDLKRDLRKVVETVCTFLKKSIPNEEQMKKFLEHLSFEKMKTNTSLNYEDVVAFNKKFDLIQFEGSFMRGGKVGGYKEALSQEFLNKLDSLIKKATEGTAISFD</sequence>
<keyword evidence="4" id="KW-1185">Reference proteome</keyword>
<proteinExistence type="inferred from homology"/>